<feature type="domain" description="HTH asnC-type" evidence="4">
    <location>
        <begin position="11"/>
        <end position="72"/>
    </location>
</feature>
<dbReference type="SMART" id="SM00344">
    <property type="entry name" value="HTH_ASNC"/>
    <property type="match status" value="1"/>
</dbReference>
<dbReference type="EMBL" id="AP023359">
    <property type="protein sequence ID" value="BCJ69947.1"/>
    <property type="molecule type" value="Genomic_DNA"/>
</dbReference>
<keyword evidence="1" id="KW-0805">Transcription regulation</keyword>
<dbReference type="PRINTS" id="PR00033">
    <property type="entry name" value="HTHASNC"/>
</dbReference>
<proteinExistence type="predicted"/>
<dbReference type="InterPro" id="IPR036390">
    <property type="entry name" value="WH_DNA-bd_sf"/>
</dbReference>
<name>A0A810N9N0_9ACTN</name>
<dbReference type="Gene3D" id="3.30.70.920">
    <property type="match status" value="1"/>
</dbReference>
<dbReference type="Pfam" id="PF01037">
    <property type="entry name" value="AsnC_trans_reg"/>
    <property type="match status" value="1"/>
</dbReference>
<keyword evidence="6" id="KW-1185">Reference proteome</keyword>
<dbReference type="GO" id="GO:0005829">
    <property type="term" value="C:cytosol"/>
    <property type="evidence" value="ECO:0007669"/>
    <property type="project" value="TreeGrafter"/>
</dbReference>
<dbReference type="InterPro" id="IPR019888">
    <property type="entry name" value="Tscrpt_reg_AsnC-like"/>
</dbReference>
<dbReference type="KEGG" id="pry:Prubr_69680"/>
<evidence type="ECO:0000259" key="4">
    <source>
        <dbReference type="PROSITE" id="PS50956"/>
    </source>
</evidence>
<dbReference type="InterPro" id="IPR000485">
    <property type="entry name" value="AsnC-type_HTH_dom"/>
</dbReference>
<organism evidence="5 6">
    <name type="scientific">Polymorphospora rubra</name>
    <dbReference type="NCBI Taxonomy" id="338584"/>
    <lineage>
        <taxon>Bacteria</taxon>
        <taxon>Bacillati</taxon>
        <taxon>Actinomycetota</taxon>
        <taxon>Actinomycetes</taxon>
        <taxon>Micromonosporales</taxon>
        <taxon>Micromonosporaceae</taxon>
        <taxon>Polymorphospora</taxon>
    </lineage>
</organism>
<dbReference type="GO" id="GO:0043200">
    <property type="term" value="P:response to amino acid"/>
    <property type="evidence" value="ECO:0007669"/>
    <property type="project" value="TreeGrafter"/>
</dbReference>
<protein>
    <submittedName>
        <fullName evidence="5">AsnC family transcriptional regulator</fullName>
    </submittedName>
</protein>
<dbReference type="SUPFAM" id="SSF46785">
    <property type="entry name" value="Winged helix' DNA-binding domain"/>
    <property type="match status" value="1"/>
</dbReference>
<evidence type="ECO:0000256" key="1">
    <source>
        <dbReference type="ARBA" id="ARBA00023015"/>
    </source>
</evidence>
<evidence type="ECO:0000313" key="5">
    <source>
        <dbReference type="EMBL" id="BCJ69947.1"/>
    </source>
</evidence>
<keyword evidence="2" id="KW-0238">DNA-binding</keyword>
<dbReference type="AlphaFoldDB" id="A0A810N9N0"/>
<dbReference type="Gene3D" id="1.10.10.10">
    <property type="entry name" value="Winged helix-like DNA-binding domain superfamily/Winged helix DNA-binding domain"/>
    <property type="match status" value="1"/>
</dbReference>
<dbReference type="PANTHER" id="PTHR30154:SF34">
    <property type="entry name" value="TRANSCRIPTIONAL REGULATOR AZLB"/>
    <property type="match status" value="1"/>
</dbReference>
<keyword evidence="3" id="KW-0804">Transcription</keyword>
<sequence>MTILGRVTAELDQLDARLLDLFTREPRIGVLEASRQLRVARGTVQARLDRLLARGVIRSFAPEVDPAALGYPVTAFVSVEITQSVGHETVAALLVDIPEVLEAHTITGTADMLLRVVARSNADLQRVIDRLVATAAIERAASTIALQTQIPYRTLPLVHEAAGPPAG</sequence>
<gene>
    <name evidence="5" type="ORF">Prubr_69680</name>
</gene>
<dbReference type="Pfam" id="PF13412">
    <property type="entry name" value="HTH_24"/>
    <property type="match status" value="1"/>
</dbReference>
<dbReference type="PROSITE" id="PS50956">
    <property type="entry name" value="HTH_ASNC_2"/>
    <property type="match status" value="1"/>
</dbReference>
<dbReference type="InterPro" id="IPR011008">
    <property type="entry name" value="Dimeric_a/b-barrel"/>
</dbReference>
<reference evidence="5" key="1">
    <citation type="submission" date="2020-08" db="EMBL/GenBank/DDBJ databases">
        <title>Whole genome shotgun sequence of Polymorphospora rubra NBRC 101157.</title>
        <authorList>
            <person name="Komaki H."/>
            <person name="Tamura T."/>
        </authorList>
    </citation>
    <scope>NUCLEOTIDE SEQUENCE</scope>
    <source>
        <strain evidence="5">NBRC 101157</strain>
    </source>
</reference>
<dbReference type="InterPro" id="IPR019887">
    <property type="entry name" value="Tscrpt_reg_AsnC/Lrp_C"/>
</dbReference>
<dbReference type="GO" id="GO:0043565">
    <property type="term" value="F:sequence-specific DNA binding"/>
    <property type="evidence" value="ECO:0007669"/>
    <property type="project" value="InterPro"/>
</dbReference>
<dbReference type="Proteomes" id="UP000680866">
    <property type="component" value="Chromosome"/>
</dbReference>
<dbReference type="SUPFAM" id="SSF54909">
    <property type="entry name" value="Dimeric alpha+beta barrel"/>
    <property type="match status" value="1"/>
</dbReference>
<evidence type="ECO:0000313" key="6">
    <source>
        <dbReference type="Proteomes" id="UP000680866"/>
    </source>
</evidence>
<dbReference type="PANTHER" id="PTHR30154">
    <property type="entry name" value="LEUCINE-RESPONSIVE REGULATORY PROTEIN"/>
    <property type="match status" value="1"/>
</dbReference>
<evidence type="ECO:0000256" key="3">
    <source>
        <dbReference type="ARBA" id="ARBA00023163"/>
    </source>
</evidence>
<dbReference type="InterPro" id="IPR036388">
    <property type="entry name" value="WH-like_DNA-bd_sf"/>
</dbReference>
<accession>A0A810N9N0</accession>
<evidence type="ECO:0000256" key="2">
    <source>
        <dbReference type="ARBA" id="ARBA00023125"/>
    </source>
</evidence>